<reference evidence="1 2" key="1">
    <citation type="journal article" date="2016" name="Nat. Commun.">
        <title>Thousands of microbial genomes shed light on interconnected biogeochemical processes in an aquifer system.</title>
        <authorList>
            <person name="Anantharaman K."/>
            <person name="Brown C.T."/>
            <person name="Hug L.A."/>
            <person name="Sharon I."/>
            <person name="Castelle C.J."/>
            <person name="Probst A.J."/>
            <person name="Thomas B.C."/>
            <person name="Singh A."/>
            <person name="Wilkins M.J."/>
            <person name="Karaoz U."/>
            <person name="Brodie E.L."/>
            <person name="Williams K.H."/>
            <person name="Hubbard S.S."/>
            <person name="Banfield J.F."/>
        </authorList>
    </citation>
    <scope>NUCLEOTIDE SEQUENCE [LARGE SCALE GENOMIC DNA]</scope>
</reference>
<evidence type="ECO:0000313" key="1">
    <source>
        <dbReference type="EMBL" id="OGY18659.1"/>
    </source>
</evidence>
<dbReference type="AlphaFoldDB" id="A0A1G1VTD4"/>
<dbReference type="Gene3D" id="3.20.20.80">
    <property type="entry name" value="Glycosidases"/>
    <property type="match status" value="1"/>
</dbReference>
<gene>
    <name evidence="1" type="ORF">A2786_04130</name>
</gene>
<dbReference type="SUPFAM" id="SSF51445">
    <property type="entry name" value="(Trans)glycosidases"/>
    <property type="match status" value="1"/>
</dbReference>
<sequence>MGEKVQPNGEVTRRAFLGLVLPELRYALEVLNQATLRPELDEATKGGLALRASLLLASCGLAELDPAAVEARVEELLILNTLETGTYNRESLLRWQELEPQPKLDDRIGISIHPSKYVRGEGSLEWHVDIASRLGFQRVSIVASPKEHEDHTGIETLKGTTLDELIRRPYYETVFGHPDIKAIHITCDVNGPGTVNGWQLPEEGVCTPERLEATYKEYLRVADYLLERYGENGKEITIGGPNELELLAKGDYSPGTEGADISPQFIENAILYYNTFHRAIRDANRAHSDKAPLKTGAEVLQIRSEWDRPDAKTGLDVLSALDVPPDEVSLSAWQVAGKGQEGYNLGASLRLMRDNLPQSRLAVSEFGIADKDRPEWTREEVARQHAVGVQVAWETNAAYVTIWGLTDYDSDVINPDNAETRGLGLIRPDGSLRKEVYNALRRLSGVKPIQDV</sequence>
<comment type="caution">
    <text evidence="1">The sequence shown here is derived from an EMBL/GenBank/DDBJ whole genome shotgun (WGS) entry which is preliminary data.</text>
</comment>
<evidence type="ECO:0000313" key="2">
    <source>
        <dbReference type="Proteomes" id="UP000179233"/>
    </source>
</evidence>
<dbReference type="InterPro" id="IPR017853">
    <property type="entry name" value="GH"/>
</dbReference>
<protein>
    <recommendedName>
        <fullName evidence="3">GH10 domain-containing protein</fullName>
    </recommendedName>
</protein>
<proteinExistence type="predicted"/>
<dbReference type="Proteomes" id="UP000179233">
    <property type="component" value="Unassembled WGS sequence"/>
</dbReference>
<organism evidence="1 2">
    <name type="scientific">Candidatus Chisholmbacteria bacterium RIFCSPHIGHO2_01_FULL_52_32</name>
    <dbReference type="NCBI Taxonomy" id="1797591"/>
    <lineage>
        <taxon>Bacteria</taxon>
        <taxon>Candidatus Chisholmiibacteriota</taxon>
    </lineage>
</organism>
<dbReference type="EMBL" id="MHCJ01000003">
    <property type="protein sequence ID" value="OGY18659.1"/>
    <property type="molecule type" value="Genomic_DNA"/>
</dbReference>
<accession>A0A1G1VTD4</accession>
<evidence type="ECO:0008006" key="3">
    <source>
        <dbReference type="Google" id="ProtNLM"/>
    </source>
</evidence>
<name>A0A1G1VTD4_9BACT</name>